<reference evidence="8 9" key="1">
    <citation type="submission" date="2023-04" db="EMBL/GenBank/DDBJ databases">
        <title>Funneling lignin-derived compounds into biodiesel using alkali-halophilic Citricoccus sp. P2.</title>
        <authorList>
            <person name="Luo C.-B."/>
        </authorList>
    </citation>
    <scope>NUCLEOTIDE SEQUENCE [LARGE SCALE GENOMIC DNA]</scope>
    <source>
        <strain evidence="8 9">P2</strain>
    </source>
</reference>
<dbReference type="Pfam" id="PF06971">
    <property type="entry name" value="Put_DNA-bind_N"/>
    <property type="match status" value="1"/>
</dbReference>
<dbReference type="InterPro" id="IPR009718">
    <property type="entry name" value="Rex_DNA-bd_C_dom"/>
</dbReference>
<keyword evidence="5 6" id="KW-0804">Transcription</keyword>
<dbReference type="NCBIfam" id="NF003994">
    <property type="entry name" value="PRK05472.2-3"/>
    <property type="match status" value="1"/>
</dbReference>
<evidence type="ECO:0000259" key="7">
    <source>
        <dbReference type="SMART" id="SM00881"/>
    </source>
</evidence>
<keyword evidence="4 6" id="KW-0238">DNA-binding</keyword>
<dbReference type="NCBIfam" id="NF003996">
    <property type="entry name" value="PRK05472.2-5"/>
    <property type="match status" value="1"/>
</dbReference>
<dbReference type="InterPro" id="IPR003781">
    <property type="entry name" value="CoA-bd"/>
</dbReference>
<protein>
    <recommendedName>
        <fullName evidence="6">Redox-sensing transcriptional repressor Rex</fullName>
    </recommendedName>
</protein>
<dbReference type="Gene3D" id="3.40.50.720">
    <property type="entry name" value="NAD(P)-binding Rossmann-like Domain"/>
    <property type="match status" value="1"/>
</dbReference>
<dbReference type="InterPro" id="IPR036291">
    <property type="entry name" value="NAD(P)-bd_dom_sf"/>
</dbReference>
<dbReference type="SUPFAM" id="SSF51735">
    <property type="entry name" value="NAD(P)-binding Rossmann-fold domains"/>
    <property type="match status" value="1"/>
</dbReference>
<comment type="function">
    <text evidence="6">Modulates transcription in response to changes in cellular NADH/NAD(+) redox state.</text>
</comment>
<evidence type="ECO:0000313" key="9">
    <source>
        <dbReference type="Proteomes" id="UP001219037"/>
    </source>
</evidence>
<evidence type="ECO:0000256" key="1">
    <source>
        <dbReference type="ARBA" id="ARBA00022490"/>
    </source>
</evidence>
<dbReference type="NCBIfam" id="NF003995">
    <property type="entry name" value="PRK05472.2-4"/>
    <property type="match status" value="1"/>
</dbReference>
<dbReference type="SUPFAM" id="SSF46785">
    <property type="entry name" value="Winged helix' DNA-binding domain"/>
    <property type="match status" value="1"/>
</dbReference>
<dbReference type="HAMAP" id="MF_01131">
    <property type="entry name" value="Rex"/>
    <property type="match status" value="1"/>
</dbReference>
<sequence length="225" mass="23382">MISRQRDVPGATSAGPLSRRALDRLPVYLRRLNALAAAGTEYVSSTELAAAAGASRDLVRKDLSALGQLGRPGKGYPVGVLEAAIEQILGISTHQPVILVGAGHLGTALVQYGGFAARGLDVVSVLDADPQRVGQPCGQLTIEDASRAGEVIERTGARLAILTVPGEAAQLAADDLVHHGIRGILNFAPVELEVPEEVSVRVVDVSAELQLLAFHHISGEAGSAR</sequence>
<dbReference type="SMART" id="SM00881">
    <property type="entry name" value="CoA_binding"/>
    <property type="match status" value="1"/>
</dbReference>
<keyword evidence="3 6" id="KW-0805">Transcription regulation</keyword>
<keyword evidence="1 6" id="KW-0963">Cytoplasm</keyword>
<feature type="DNA-binding region" description="H-T-H motif" evidence="6">
    <location>
        <begin position="27"/>
        <end position="66"/>
    </location>
</feature>
<dbReference type="Proteomes" id="UP001219037">
    <property type="component" value="Chromosome"/>
</dbReference>
<keyword evidence="9" id="KW-1185">Reference proteome</keyword>
<evidence type="ECO:0000256" key="2">
    <source>
        <dbReference type="ARBA" id="ARBA00022491"/>
    </source>
</evidence>
<dbReference type="Pfam" id="PF02629">
    <property type="entry name" value="CoA_binding"/>
    <property type="match status" value="1"/>
</dbReference>
<dbReference type="EMBL" id="CP121252">
    <property type="protein sequence ID" value="WFP15975.1"/>
    <property type="molecule type" value="Genomic_DNA"/>
</dbReference>
<dbReference type="RefSeq" id="WP_278157151.1">
    <property type="nucleotide sequence ID" value="NZ_CP121252.1"/>
</dbReference>
<evidence type="ECO:0000256" key="5">
    <source>
        <dbReference type="ARBA" id="ARBA00023163"/>
    </source>
</evidence>
<accession>A0ABY8H4F5</accession>
<comment type="subcellular location">
    <subcellularLocation>
        <location evidence="6">Cytoplasm</location>
    </subcellularLocation>
</comment>
<name>A0ABY8H4F5_9MICC</name>
<dbReference type="InterPro" id="IPR022876">
    <property type="entry name" value="Tscrpt_rep_Rex"/>
</dbReference>
<comment type="similarity">
    <text evidence="6">Belongs to the transcriptional regulatory Rex family.</text>
</comment>
<evidence type="ECO:0000256" key="4">
    <source>
        <dbReference type="ARBA" id="ARBA00023125"/>
    </source>
</evidence>
<evidence type="ECO:0000256" key="3">
    <source>
        <dbReference type="ARBA" id="ARBA00023015"/>
    </source>
</evidence>
<comment type="subunit">
    <text evidence="6">Homodimer.</text>
</comment>
<organism evidence="8 9">
    <name type="scientific">Citricoccus muralis</name>
    <dbReference type="NCBI Taxonomy" id="169134"/>
    <lineage>
        <taxon>Bacteria</taxon>
        <taxon>Bacillati</taxon>
        <taxon>Actinomycetota</taxon>
        <taxon>Actinomycetes</taxon>
        <taxon>Micrococcales</taxon>
        <taxon>Micrococcaceae</taxon>
        <taxon>Citricoccus</taxon>
    </lineage>
</organism>
<feature type="domain" description="CoA-binding" evidence="7">
    <location>
        <begin position="90"/>
        <end position="191"/>
    </location>
</feature>
<evidence type="ECO:0000313" key="8">
    <source>
        <dbReference type="EMBL" id="WFP15975.1"/>
    </source>
</evidence>
<dbReference type="Gene3D" id="1.10.10.10">
    <property type="entry name" value="Winged helix-like DNA-binding domain superfamily/Winged helix DNA-binding domain"/>
    <property type="match status" value="1"/>
</dbReference>
<dbReference type="InterPro" id="IPR036388">
    <property type="entry name" value="WH-like_DNA-bd_sf"/>
</dbReference>
<feature type="binding site" evidence="6">
    <location>
        <begin position="101"/>
        <end position="106"/>
    </location>
    <ligand>
        <name>NAD(+)</name>
        <dbReference type="ChEBI" id="CHEBI:57540"/>
    </ligand>
</feature>
<dbReference type="PANTHER" id="PTHR35786">
    <property type="entry name" value="REDOX-SENSING TRANSCRIPTIONAL REPRESSOR REX"/>
    <property type="match status" value="1"/>
</dbReference>
<evidence type="ECO:0000256" key="6">
    <source>
        <dbReference type="HAMAP-Rule" id="MF_01131"/>
    </source>
</evidence>
<dbReference type="NCBIfam" id="NF003992">
    <property type="entry name" value="PRK05472.2-1"/>
    <property type="match status" value="1"/>
</dbReference>
<keyword evidence="6" id="KW-0520">NAD</keyword>
<dbReference type="PANTHER" id="PTHR35786:SF1">
    <property type="entry name" value="REDOX-SENSING TRANSCRIPTIONAL REPRESSOR REX 1"/>
    <property type="match status" value="1"/>
</dbReference>
<keyword evidence="2 6" id="KW-0678">Repressor</keyword>
<proteinExistence type="inferred from homology"/>
<dbReference type="InterPro" id="IPR036390">
    <property type="entry name" value="WH_DNA-bd_sf"/>
</dbReference>
<gene>
    <name evidence="6" type="primary">rex</name>
    <name evidence="8" type="ORF">P8192_11310</name>
</gene>